<dbReference type="Proteomes" id="UP000594468">
    <property type="component" value="Chromosome"/>
</dbReference>
<dbReference type="AlphaFoldDB" id="A0A7S8EB41"/>
<dbReference type="Gene3D" id="1.10.10.10">
    <property type="entry name" value="Winged helix-like DNA-binding domain superfamily/Winged helix DNA-binding domain"/>
    <property type="match status" value="1"/>
</dbReference>
<evidence type="ECO:0000313" key="2">
    <source>
        <dbReference type="EMBL" id="QPC83679.1"/>
    </source>
</evidence>
<dbReference type="PRINTS" id="PR00364">
    <property type="entry name" value="DISEASERSIST"/>
</dbReference>
<gene>
    <name evidence="2" type="ORF">G4Y79_04665</name>
</gene>
<dbReference type="KEGG" id="pmet:G4Y79_04665"/>
<dbReference type="InterPro" id="IPR036388">
    <property type="entry name" value="WH-like_DNA-bd_sf"/>
</dbReference>
<dbReference type="InterPro" id="IPR011990">
    <property type="entry name" value="TPR-like_helical_dom_sf"/>
</dbReference>
<dbReference type="InterPro" id="IPR005158">
    <property type="entry name" value="BTAD"/>
</dbReference>
<dbReference type="EMBL" id="CP062983">
    <property type="protein sequence ID" value="QPC83679.1"/>
    <property type="molecule type" value="Genomic_DNA"/>
</dbReference>
<sequence length="592" mass="66130">MTERVETSIQIFLFGAPQIKQGGDTLHINRRKAMALLAYLAIAESPVSRTALAVLLSPDLDSARSNAELRRALATLKEIGLGSTLICTRDTVALTHSPDIWVDAQQFDYLFKQPWNTDILQAVIDLYQDDLMSGFFLRGSDAFYDWQFAQQQMYQQKFIAALEKLVQLYIQRQDYEAAIPILERWLIIDSFDEHAHRQAMQLYTLIGQPLTAQRIYENYASRLQAEMGTLPERETVQLYEDIKEERGLVPYLNATPIVGKLPPVPSLVLGREEAIADLKRMLAISEAGPIVIQGWPGIGKTTLSAMLAHDPEIHAAFPDGVLWVSLGEYPNILAELKTWADAVGLSLNEDKFTVEEVCARLTALLKDKKMLFIMDDVWNVSDFTPFQVGGSHSAVLASSRANDVARTITVSPERIYKLPILTEDQSLDLLKVLAHEVVEQNHDAVCELIRDLEGLPLALQVAGRLLWAEQSMGWGVEDLLVELREGARLLEARTPADRAEFVQETPTTVTVLLRRSTDRLDPEARQYFALLGVFAPKPATFDLAALEAVWDIADPKPIIRVLVNRGLMEPLGSGDFQIHALLVAHAKSLFGV</sequence>
<name>A0A7S8EB41_9CHLR</name>
<dbReference type="PANTHER" id="PTHR35807">
    <property type="entry name" value="TRANSCRIPTIONAL REGULATOR REDD-RELATED"/>
    <property type="match status" value="1"/>
</dbReference>
<evidence type="ECO:0000259" key="1">
    <source>
        <dbReference type="SMART" id="SM01043"/>
    </source>
</evidence>
<dbReference type="RefSeq" id="WP_195171743.1">
    <property type="nucleotide sequence ID" value="NZ_CP062983.1"/>
</dbReference>
<dbReference type="Gene3D" id="1.25.40.10">
    <property type="entry name" value="Tetratricopeptide repeat domain"/>
    <property type="match status" value="1"/>
</dbReference>
<dbReference type="SUPFAM" id="SSF52540">
    <property type="entry name" value="P-loop containing nucleoside triphosphate hydrolases"/>
    <property type="match status" value="1"/>
</dbReference>
<dbReference type="InterPro" id="IPR027417">
    <property type="entry name" value="P-loop_NTPase"/>
</dbReference>
<proteinExistence type="predicted"/>
<dbReference type="SUPFAM" id="SSF48452">
    <property type="entry name" value="TPR-like"/>
    <property type="match status" value="1"/>
</dbReference>
<accession>A0A7S8EB41</accession>
<dbReference type="Pfam" id="PF03704">
    <property type="entry name" value="BTAD"/>
    <property type="match status" value="1"/>
</dbReference>
<dbReference type="Pfam" id="PF00931">
    <property type="entry name" value="NB-ARC"/>
    <property type="match status" value="1"/>
</dbReference>
<dbReference type="InterPro" id="IPR051677">
    <property type="entry name" value="AfsR-DnrI-RedD_regulator"/>
</dbReference>
<dbReference type="Gene3D" id="3.40.50.300">
    <property type="entry name" value="P-loop containing nucleotide triphosphate hydrolases"/>
    <property type="match status" value="1"/>
</dbReference>
<protein>
    <recommendedName>
        <fullName evidence="1">Bacterial transcriptional activator domain-containing protein</fullName>
    </recommendedName>
</protein>
<reference evidence="2 3" key="1">
    <citation type="submission" date="2020-02" db="EMBL/GenBank/DDBJ databases">
        <authorList>
            <person name="Zheng R.K."/>
            <person name="Sun C.M."/>
        </authorList>
    </citation>
    <scope>NUCLEOTIDE SEQUENCE [LARGE SCALE GENOMIC DNA]</scope>
    <source>
        <strain evidence="3">rifampicinis</strain>
    </source>
</reference>
<evidence type="ECO:0000313" key="3">
    <source>
        <dbReference type="Proteomes" id="UP000594468"/>
    </source>
</evidence>
<feature type="domain" description="Bacterial transcriptional activator" evidence="1">
    <location>
        <begin position="102"/>
        <end position="243"/>
    </location>
</feature>
<dbReference type="InterPro" id="IPR002182">
    <property type="entry name" value="NB-ARC"/>
</dbReference>
<keyword evidence="3" id="KW-1185">Reference proteome</keyword>
<dbReference type="GO" id="GO:0043531">
    <property type="term" value="F:ADP binding"/>
    <property type="evidence" value="ECO:0007669"/>
    <property type="project" value="InterPro"/>
</dbReference>
<dbReference type="SMART" id="SM01043">
    <property type="entry name" value="BTAD"/>
    <property type="match status" value="1"/>
</dbReference>
<organism evidence="2 3">
    <name type="scientific">Phototrophicus methaneseepsis</name>
    <dbReference type="NCBI Taxonomy" id="2710758"/>
    <lineage>
        <taxon>Bacteria</taxon>
        <taxon>Bacillati</taxon>
        <taxon>Chloroflexota</taxon>
        <taxon>Candidatus Thermofontia</taxon>
        <taxon>Phototrophicales</taxon>
        <taxon>Phototrophicaceae</taxon>
        <taxon>Phototrophicus</taxon>
    </lineage>
</organism>